<dbReference type="PANTHER" id="PTHR43132">
    <property type="entry name" value="ARSENICAL RESISTANCE OPERON REPRESSOR ARSR-RELATED"/>
    <property type="match status" value="1"/>
</dbReference>
<protein>
    <submittedName>
        <fullName evidence="5">Regulatory protein ArsR</fullName>
    </submittedName>
</protein>
<evidence type="ECO:0000256" key="1">
    <source>
        <dbReference type="ARBA" id="ARBA00023015"/>
    </source>
</evidence>
<dbReference type="SMART" id="SM00418">
    <property type="entry name" value="HTH_ARSR"/>
    <property type="match status" value="1"/>
</dbReference>
<keyword evidence="6" id="KW-1185">Reference proteome</keyword>
<dbReference type="GO" id="GO:0003677">
    <property type="term" value="F:DNA binding"/>
    <property type="evidence" value="ECO:0007669"/>
    <property type="project" value="UniProtKB-KW"/>
</dbReference>
<dbReference type="CDD" id="cd00090">
    <property type="entry name" value="HTH_ARSR"/>
    <property type="match status" value="1"/>
</dbReference>
<dbReference type="InterPro" id="IPR051011">
    <property type="entry name" value="Metal_resp_trans_reg"/>
</dbReference>
<organism evidence="5 6">
    <name type="scientific">Patulibacter medicamentivorans</name>
    <dbReference type="NCBI Taxonomy" id="1097667"/>
    <lineage>
        <taxon>Bacteria</taxon>
        <taxon>Bacillati</taxon>
        <taxon>Actinomycetota</taxon>
        <taxon>Thermoleophilia</taxon>
        <taxon>Solirubrobacterales</taxon>
        <taxon>Patulibacteraceae</taxon>
        <taxon>Patulibacter</taxon>
    </lineage>
</organism>
<comment type="caution">
    <text evidence="5">The sequence shown here is derived from an EMBL/GenBank/DDBJ whole genome shotgun (WGS) entry which is preliminary data.</text>
</comment>
<evidence type="ECO:0000313" key="6">
    <source>
        <dbReference type="Proteomes" id="UP000005143"/>
    </source>
</evidence>
<dbReference type="EMBL" id="AGUD01000309">
    <property type="protein sequence ID" value="EHN08939.1"/>
    <property type="molecule type" value="Genomic_DNA"/>
</dbReference>
<sequence>MDRPLAPARLRIGLADAHRWPLRVAIAPLASLIALLADAYHPRGHLPGPWRDAIRQMLPARAREAVAPVVDPRTPAVPNCLIPMPEAHLVPLADDLDRIVTAGRDVLLDELELELGPQVPGHWQPVARQPLRWVGMYAAALQRAGDAVTPLWTRAEALLEREVERVGAAAARGALAELLAGVHPEARVEDGALVLPDYHDTLDLHVGSAGLVLIPMLTGTHRIIVQHRGDELTHIAYPLPGRNRLLHVEPDLARPTPDALEALVGPARARVLRHLDRPTTAGDVADALLAVPSAATRHVTVLEEAGLVARERQGRNVVVRRTVRGTQLLALYDG</sequence>
<dbReference type="PANTHER" id="PTHR43132:SF6">
    <property type="entry name" value="HTH-TYPE TRANSCRIPTIONAL REPRESSOR CZRA"/>
    <property type="match status" value="1"/>
</dbReference>
<dbReference type="InterPro" id="IPR011991">
    <property type="entry name" value="ArsR-like_HTH"/>
</dbReference>
<dbReference type="OrthoDB" id="3569145at2"/>
<proteinExistence type="predicted"/>
<dbReference type="AlphaFoldDB" id="H0EBJ2"/>
<dbReference type="SUPFAM" id="SSF46785">
    <property type="entry name" value="Winged helix' DNA-binding domain"/>
    <property type="match status" value="1"/>
</dbReference>
<evidence type="ECO:0000259" key="4">
    <source>
        <dbReference type="PROSITE" id="PS50987"/>
    </source>
</evidence>
<dbReference type="RefSeq" id="WP_007579008.1">
    <property type="nucleotide sequence ID" value="NZ_AGUD01000309.1"/>
</dbReference>
<dbReference type="GO" id="GO:0003700">
    <property type="term" value="F:DNA-binding transcription factor activity"/>
    <property type="evidence" value="ECO:0007669"/>
    <property type="project" value="InterPro"/>
</dbReference>
<keyword evidence="2" id="KW-0238">DNA-binding</keyword>
<evidence type="ECO:0000256" key="2">
    <source>
        <dbReference type="ARBA" id="ARBA00023125"/>
    </source>
</evidence>
<dbReference type="Pfam" id="PF12840">
    <property type="entry name" value="HTH_20"/>
    <property type="match status" value="1"/>
</dbReference>
<name>H0EBJ2_9ACTN</name>
<keyword evidence="1" id="KW-0805">Transcription regulation</keyword>
<dbReference type="PROSITE" id="PS50987">
    <property type="entry name" value="HTH_ARSR_2"/>
    <property type="match status" value="1"/>
</dbReference>
<dbReference type="Gene3D" id="1.10.10.10">
    <property type="entry name" value="Winged helix-like DNA-binding domain superfamily/Winged helix DNA-binding domain"/>
    <property type="match status" value="1"/>
</dbReference>
<dbReference type="InterPro" id="IPR036388">
    <property type="entry name" value="WH-like_DNA-bd_sf"/>
</dbReference>
<dbReference type="InterPro" id="IPR036390">
    <property type="entry name" value="WH_DNA-bd_sf"/>
</dbReference>
<keyword evidence="3" id="KW-0804">Transcription</keyword>
<reference evidence="5 6" key="1">
    <citation type="journal article" date="2013" name="Biodegradation">
        <title>Quantitative proteomic analysis of ibuprofen-degrading Patulibacter sp. strain I11.</title>
        <authorList>
            <person name="Almeida B."/>
            <person name="Kjeldal H."/>
            <person name="Lolas I."/>
            <person name="Knudsen A.D."/>
            <person name="Carvalho G."/>
            <person name="Nielsen K.L."/>
            <person name="Barreto Crespo M.T."/>
            <person name="Stensballe A."/>
            <person name="Nielsen J.L."/>
        </authorList>
    </citation>
    <scope>NUCLEOTIDE SEQUENCE [LARGE SCALE GENOMIC DNA]</scope>
    <source>
        <strain evidence="5 6">I11</strain>
    </source>
</reference>
<accession>H0EBJ2</accession>
<dbReference type="Proteomes" id="UP000005143">
    <property type="component" value="Unassembled WGS sequence"/>
</dbReference>
<evidence type="ECO:0000256" key="3">
    <source>
        <dbReference type="ARBA" id="ARBA00023163"/>
    </source>
</evidence>
<evidence type="ECO:0000313" key="5">
    <source>
        <dbReference type="EMBL" id="EHN08939.1"/>
    </source>
</evidence>
<feature type="domain" description="HTH arsR-type" evidence="4">
    <location>
        <begin position="248"/>
        <end position="334"/>
    </location>
</feature>
<gene>
    <name evidence="5" type="ORF">PAI11_42240</name>
</gene>
<dbReference type="InterPro" id="IPR001845">
    <property type="entry name" value="HTH_ArsR_DNA-bd_dom"/>
</dbReference>